<dbReference type="InterPro" id="IPR010666">
    <property type="entry name" value="Znf_GRF"/>
</dbReference>
<dbReference type="PANTHER" id="PTHR11390:SF21">
    <property type="entry name" value="DNA TOPOISOMERASE 3-ALPHA"/>
    <property type="match status" value="1"/>
</dbReference>
<keyword evidence="7" id="KW-0677">Repeat</keyword>
<comment type="similarity">
    <text evidence="3">Belongs to the type IA topoisomerase family.</text>
</comment>
<evidence type="ECO:0000259" key="22">
    <source>
        <dbReference type="PROSITE" id="PS52039"/>
    </source>
</evidence>
<dbReference type="FunFam" id="3.30.160.60:FF:000446">
    <property type="entry name" value="Zinc finger protein"/>
    <property type="match status" value="1"/>
</dbReference>
<dbReference type="PROSITE" id="PS50157">
    <property type="entry name" value="ZINC_FINGER_C2H2_2"/>
    <property type="match status" value="1"/>
</dbReference>
<feature type="region of interest" description="Disordered" evidence="18">
    <location>
        <begin position="1378"/>
        <end position="1442"/>
    </location>
</feature>
<evidence type="ECO:0000256" key="12">
    <source>
        <dbReference type="ARBA" id="ARBA00023125"/>
    </source>
</evidence>
<dbReference type="FunFam" id="1.10.460.10:FF:000003">
    <property type="entry name" value="DNA topoisomerase"/>
    <property type="match status" value="1"/>
</dbReference>
<dbReference type="InterPro" id="IPR013087">
    <property type="entry name" value="Znf_C2H2_type"/>
</dbReference>
<dbReference type="Gene3D" id="3.30.160.60">
    <property type="entry name" value="Classic Zinc Finger"/>
    <property type="match status" value="2"/>
</dbReference>
<dbReference type="SMART" id="SM00493">
    <property type="entry name" value="TOPRIM"/>
    <property type="match status" value="1"/>
</dbReference>
<dbReference type="InterPro" id="IPR013825">
    <property type="entry name" value="Topo_IA_cen_sub2"/>
</dbReference>
<keyword evidence="12" id="KW-0238">DNA-binding</keyword>
<dbReference type="WBParaSite" id="sdigi.contig510.g8746.t1">
    <property type="protein sequence ID" value="sdigi.contig510.g8746.t1"/>
    <property type="gene ID" value="sdigi.contig510.g8746"/>
</dbReference>
<dbReference type="GO" id="GO:0003677">
    <property type="term" value="F:DNA binding"/>
    <property type="evidence" value="ECO:0007669"/>
    <property type="project" value="UniProtKB-KW"/>
</dbReference>
<evidence type="ECO:0000259" key="20">
    <source>
        <dbReference type="PROSITE" id="PS50880"/>
    </source>
</evidence>
<keyword evidence="10" id="KW-0805">Transcription regulation</keyword>
<dbReference type="SUPFAM" id="SSF140718">
    <property type="entry name" value="Mediator hinge subcomplex-like"/>
    <property type="match status" value="1"/>
</dbReference>
<dbReference type="PROSITE" id="PS00028">
    <property type="entry name" value="ZINC_FINGER_C2H2_1"/>
    <property type="match status" value="2"/>
</dbReference>
<dbReference type="InterPro" id="IPR003602">
    <property type="entry name" value="Topo_IA_DNA-bd_dom"/>
</dbReference>
<comment type="catalytic activity">
    <reaction evidence="1">
        <text>ATP-independent breakage of single-stranded DNA, followed by passage and rejoining.</text>
        <dbReference type="EC" id="5.6.2.1"/>
    </reaction>
</comment>
<evidence type="ECO:0000256" key="15">
    <source>
        <dbReference type="ARBA" id="ARBA00023242"/>
    </source>
</evidence>
<sequence>MAAHPVGVSPFPQPPEYARQYTDANVAKKNVLPPPVIPSEFTVFGEEYNFEEEMIRSLQSQKMQQLFSSNGDWRSELKKLNRSTVAAFLDLLDILIRCPNHPERLEKINNLRLLFINMHHLINEYRPVQARDALQSMMKLLIKTIEEVTSRFRAYLAMGHEALNQVIDEVPPVLSASPVLNTEEMDASESVQQRVGTVEMIGNQQRSSYDEARKTVMSKREAWRRDIMLCELLDNMGDADLERSPETEKDLTLKSSGSNLNTRIYYGYPVLTCGICDEARNSRHPLLCAECHKQFRTVQELCLHSEMCIIESFENEAVSVFSSMPSLTEATAVVATATHSGITAKGDDPPILVPETGASTSLLNSRNLSLSAKCKGKFIRTEKSVRPAMERSKTETIPFTSTTESEQRCWPSTERSQKVAVELGNARILESRSGLKIYISVEKQSPRGIDGTTSENDDRDSQGTYSFDELSPKRKVIGALANANDDDICRPKMECPTCGLVLYRHNFGTHYRIHTGELPFVCTYCQRRFRTTSALKVHIRAHTGEKPYLCPKCPYSCITKRNLDRHIVNNHIREGERRGPRERRSRYRRDEYNVIIDDIDNGTVKEGGKIDHHYVIAQPEIENSDMVRLLCMSCSITLNDETDRLLQASRIRLIMCGLSECITKAAEEYYKDVSNSRALLDILEPICRCFGNIVLEAVSLADNGNVYLLKDPRYGRSIYEVSGAHSQSTYTCLPKVNYCQCSYFLQGVIRRQQSFTVSSVLKSNIRMRALFVAEKNDAAKGIAAILSRGTSTRRDGRSRFNKIYQFTANIGQNTGCHVAMTSVSGHLLQHEFPASYKNWTETPIKILFDVNIQKNVIPGMENVKATLIDEIRKSDLLVIWTDCDREGEAIGAEVVAVCTQVNRNVDVYRARFSEITSAAVNRALNNLVRLDQRLIDAVECRSELDLRIGAAFTRLQTLHLRNNFANIFRDKNIVSYGSCQFPTLGFIVERYQAIKDFISETFWKISMKHNRESIMVDFVWDRQRLFDRLIVEVLLDDCEEAKEARVLSVIKKPKSKWRPVPLDTVELEKLAVRKLKFSAKETMAVAERLYNKGYISYPRTETNKFPNDMNLHIYVQQQTVSGEWGDFAQEVVGRGPNPRNGSKTDEAHPPIHPLKFATANELVGLEWSLYEFIVRHFLACVSYDAKGQETKVQVRVGNENFTACGLIIEDYGYLNVYKYEKWSDKILPSYYENELITDYQLQITEGQTQPPQLLNEADLIALMDKYGIGTDATHAEHIETIKTRQYAALNSDGRFVPGYIGLALVDGYDRMGYAMSKPHMRADLESQLKLICVGRRNKDEVLEEQIARYRTIFEKAEDQVQLLSSALREYLNQRENRPVATLAENQQSSNRLQTNNASTTSDRAPLAPRNNASITRRGSGRGGRSKNRGADRSTSRISANEEQVAITNASDIELLSSLSILHSNSRARSRAKTTTRVSSGRTRDRETAGQGRQCSCGQAAKRLIVKKEGPNHGRAFWTCSKNRDDPGKCKYFEWEGPRNSEMS</sequence>
<dbReference type="GO" id="GO:0003712">
    <property type="term" value="F:transcription coregulator activity"/>
    <property type="evidence" value="ECO:0007669"/>
    <property type="project" value="InterPro"/>
</dbReference>
<evidence type="ECO:0000256" key="13">
    <source>
        <dbReference type="ARBA" id="ARBA00023163"/>
    </source>
</evidence>
<keyword evidence="8 16" id="KW-0863">Zinc-finger</keyword>
<dbReference type="CDD" id="cd03362">
    <property type="entry name" value="TOPRIM_TopoIA_TopoIII"/>
    <property type="match status" value="1"/>
</dbReference>
<feature type="domain" description="GRF-type" evidence="21">
    <location>
        <begin position="1494"/>
        <end position="1538"/>
    </location>
</feature>
<keyword evidence="17" id="KW-0175">Coiled coil</keyword>
<evidence type="ECO:0000256" key="3">
    <source>
        <dbReference type="ARBA" id="ARBA00009446"/>
    </source>
</evidence>
<feature type="domain" description="Topo IA-type catalytic" evidence="22">
    <location>
        <begin position="931"/>
        <end position="1353"/>
    </location>
</feature>
<evidence type="ECO:0000256" key="18">
    <source>
        <dbReference type="SAM" id="MobiDB-lite"/>
    </source>
</evidence>
<evidence type="ECO:0000256" key="8">
    <source>
        <dbReference type="ARBA" id="ARBA00022771"/>
    </source>
</evidence>
<dbReference type="FunFam" id="1.10.290.10:FF:000001">
    <property type="entry name" value="DNA topoisomerase"/>
    <property type="match status" value="1"/>
</dbReference>
<dbReference type="FunFam" id="3.30.160.60:FF:000322">
    <property type="entry name" value="GDNF-inducible zinc finger protein 1"/>
    <property type="match status" value="1"/>
</dbReference>
<dbReference type="Gene3D" id="2.70.20.10">
    <property type="entry name" value="Topoisomerase I, domain 3"/>
    <property type="match status" value="1"/>
</dbReference>
<evidence type="ECO:0000256" key="1">
    <source>
        <dbReference type="ARBA" id="ARBA00000213"/>
    </source>
</evidence>
<dbReference type="InterPro" id="IPR000380">
    <property type="entry name" value="Topo_IA"/>
</dbReference>
<dbReference type="Pfam" id="PF01131">
    <property type="entry name" value="Topoisom_bac"/>
    <property type="match status" value="1"/>
</dbReference>
<evidence type="ECO:0000313" key="24">
    <source>
        <dbReference type="WBParaSite" id="sdigi.contig510.g8746.t1"/>
    </source>
</evidence>
<dbReference type="PROSITE" id="PS52039">
    <property type="entry name" value="TOPO_IA_2"/>
    <property type="match status" value="1"/>
</dbReference>
<keyword evidence="23" id="KW-1185">Reference proteome</keyword>
<dbReference type="Proteomes" id="UP000887581">
    <property type="component" value="Unplaced"/>
</dbReference>
<dbReference type="GO" id="GO:0000122">
    <property type="term" value="P:negative regulation of transcription by RNA polymerase II"/>
    <property type="evidence" value="ECO:0007669"/>
    <property type="project" value="UniProtKB-ARBA"/>
</dbReference>
<feature type="coiled-coil region" evidence="17">
    <location>
        <begin position="1339"/>
        <end position="1373"/>
    </location>
</feature>
<dbReference type="PROSITE" id="PS51999">
    <property type="entry name" value="ZF_GRF"/>
    <property type="match status" value="1"/>
</dbReference>
<feature type="compositionally biased region" description="Polar residues" evidence="18">
    <location>
        <begin position="1383"/>
        <end position="1402"/>
    </location>
</feature>
<dbReference type="Pfam" id="PF05983">
    <property type="entry name" value="Med7"/>
    <property type="match status" value="1"/>
</dbReference>
<dbReference type="Gene3D" id="6.10.140.200">
    <property type="match status" value="1"/>
</dbReference>
<keyword evidence="9" id="KW-0862">Zinc</keyword>
<dbReference type="Gene3D" id="1.10.290.10">
    <property type="entry name" value="Topoisomerase I, domain 4"/>
    <property type="match status" value="1"/>
</dbReference>
<evidence type="ECO:0000256" key="7">
    <source>
        <dbReference type="ARBA" id="ARBA00022737"/>
    </source>
</evidence>
<dbReference type="GO" id="GO:0006310">
    <property type="term" value="P:DNA recombination"/>
    <property type="evidence" value="ECO:0007669"/>
    <property type="project" value="TreeGrafter"/>
</dbReference>
<dbReference type="Gene3D" id="1.10.460.10">
    <property type="entry name" value="Topoisomerase I, domain 2"/>
    <property type="match status" value="1"/>
</dbReference>
<evidence type="ECO:0000259" key="19">
    <source>
        <dbReference type="PROSITE" id="PS50157"/>
    </source>
</evidence>
<dbReference type="PRINTS" id="PR00417">
    <property type="entry name" value="PRTPISMRASEI"/>
</dbReference>
<dbReference type="GO" id="GO:0006265">
    <property type="term" value="P:DNA topological change"/>
    <property type="evidence" value="ECO:0007669"/>
    <property type="project" value="InterPro"/>
</dbReference>
<protein>
    <recommendedName>
        <fullName evidence="5">DNA topoisomerase</fullName>
        <ecNumber evidence="5">5.6.2.1</ecNumber>
    </recommendedName>
</protein>
<dbReference type="GO" id="GO:0008270">
    <property type="term" value="F:zinc ion binding"/>
    <property type="evidence" value="ECO:0007669"/>
    <property type="project" value="UniProtKB-KW"/>
</dbReference>
<dbReference type="GO" id="GO:0003917">
    <property type="term" value="F:DNA topoisomerase type I (single strand cut, ATP-independent) activity"/>
    <property type="evidence" value="ECO:0007669"/>
    <property type="project" value="UniProtKB-EC"/>
</dbReference>
<accession>A0A915Q3G0</accession>
<evidence type="ECO:0000256" key="2">
    <source>
        <dbReference type="ARBA" id="ARBA00004123"/>
    </source>
</evidence>
<feature type="region of interest" description="Disordered" evidence="18">
    <location>
        <begin position="1464"/>
        <end position="1493"/>
    </location>
</feature>
<evidence type="ECO:0000256" key="16">
    <source>
        <dbReference type="PROSITE-ProRule" id="PRU00042"/>
    </source>
</evidence>
<evidence type="ECO:0000256" key="5">
    <source>
        <dbReference type="ARBA" id="ARBA00012891"/>
    </source>
</evidence>
<dbReference type="InterPro" id="IPR003601">
    <property type="entry name" value="Topo_IA_2"/>
</dbReference>
<keyword evidence="6" id="KW-0479">Metal-binding</keyword>
<dbReference type="Gene3D" id="3.40.50.140">
    <property type="match status" value="1"/>
</dbReference>
<feature type="region of interest" description="Disordered" evidence="18">
    <location>
        <begin position="446"/>
        <end position="466"/>
    </location>
</feature>
<evidence type="ECO:0000256" key="6">
    <source>
        <dbReference type="ARBA" id="ARBA00022723"/>
    </source>
</evidence>
<feature type="domain" description="C2H2-type" evidence="19">
    <location>
        <begin position="520"/>
        <end position="547"/>
    </location>
</feature>
<dbReference type="FunFam" id="3.40.50.140:FF:000003">
    <property type="entry name" value="DNA topoisomerase"/>
    <property type="match status" value="1"/>
</dbReference>
<dbReference type="InterPro" id="IPR009244">
    <property type="entry name" value="Mediatior_Med7"/>
</dbReference>
<dbReference type="SMART" id="SM00355">
    <property type="entry name" value="ZnF_C2H2"/>
    <property type="match status" value="4"/>
</dbReference>
<keyword evidence="15" id="KW-0539">Nucleus</keyword>
<evidence type="ECO:0000256" key="9">
    <source>
        <dbReference type="ARBA" id="ARBA00022833"/>
    </source>
</evidence>
<dbReference type="GO" id="GO:0031422">
    <property type="term" value="C:RecQ family helicase-topoisomerase III complex"/>
    <property type="evidence" value="ECO:0007669"/>
    <property type="project" value="TreeGrafter"/>
</dbReference>
<keyword evidence="14" id="KW-0413">Isomerase</keyword>
<dbReference type="Pfam" id="PF00096">
    <property type="entry name" value="zf-C2H2"/>
    <property type="match status" value="1"/>
</dbReference>
<comment type="subcellular location">
    <subcellularLocation>
        <location evidence="2">Nucleus</location>
    </subcellularLocation>
</comment>
<dbReference type="InterPro" id="IPR037212">
    <property type="entry name" value="Med7/Med21-like"/>
</dbReference>
<dbReference type="EC" id="5.6.2.1" evidence="5"/>
<dbReference type="InterPro" id="IPR034144">
    <property type="entry name" value="TOPRIM_TopoIII"/>
</dbReference>
<feature type="domain" description="Toprim" evidence="20">
    <location>
        <begin position="768"/>
        <end position="913"/>
    </location>
</feature>
<evidence type="ECO:0000256" key="14">
    <source>
        <dbReference type="ARBA" id="ARBA00023235"/>
    </source>
</evidence>
<dbReference type="InterPro" id="IPR013824">
    <property type="entry name" value="Topo_IA_cen_sub1"/>
</dbReference>
<organism evidence="23 24">
    <name type="scientific">Setaria digitata</name>
    <dbReference type="NCBI Taxonomy" id="48799"/>
    <lineage>
        <taxon>Eukaryota</taxon>
        <taxon>Metazoa</taxon>
        <taxon>Ecdysozoa</taxon>
        <taxon>Nematoda</taxon>
        <taxon>Chromadorea</taxon>
        <taxon>Rhabditida</taxon>
        <taxon>Spirurina</taxon>
        <taxon>Spiruromorpha</taxon>
        <taxon>Filarioidea</taxon>
        <taxon>Setariidae</taxon>
        <taxon>Setaria</taxon>
    </lineage>
</organism>
<dbReference type="GO" id="GO:0006281">
    <property type="term" value="P:DNA repair"/>
    <property type="evidence" value="ECO:0007669"/>
    <property type="project" value="TreeGrafter"/>
</dbReference>
<dbReference type="InterPro" id="IPR036236">
    <property type="entry name" value="Znf_C2H2_sf"/>
</dbReference>
<reference evidence="24" key="1">
    <citation type="submission" date="2022-11" db="UniProtKB">
        <authorList>
            <consortium name="WormBaseParasite"/>
        </authorList>
    </citation>
    <scope>IDENTIFICATION</scope>
</reference>
<evidence type="ECO:0000256" key="4">
    <source>
        <dbReference type="ARBA" id="ARBA00009994"/>
    </source>
</evidence>
<dbReference type="InterPro" id="IPR013497">
    <property type="entry name" value="Topo_IA_cen"/>
</dbReference>
<dbReference type="SMART" id="SM00436">
    <property type="entry name" value="TOP1Bc"/>
    <property type="match status" value="1"/>
</dbReference>
<dbReference type="InterPro" id="IPR044888">
    <property type="entry name" value="Mediatior_Med7_sf"/>
</dbReference>
<name>A0A915Q3G0_9BILA</name>
<comment type="similarity">
    <text evidence="4">Belongs to the Mediator complex subunit 7 family.</text>
</comment>
<dbReference type="Pfam" id="PF01751">
    <property type="entry name" value="Toprim"/>
    <property type="match status" value="1"/>
</dbReference>
<evidence type="ECO:0000313" key="23">
    <source>
        <dbReference type="Proteomes" id="UP000887581"/>
    </source>
</evidence>
<dbReference type="SUPFAM" id="SSF56712">
    <property type="entry name" value="Prokaryotic type I DNA topoisomerase"/>
    <property type="match status" value="1"/>
</dbReference>
<proteinExistence type="inferred from homology"/>
<dbReference type="InterPro" id="IPR013826">
    <property type="entry name" value="Topo_IA_cen_sub3"/>
</dbReference>
<evidence type="ECO:0000259" key="21">
    <source>
        <dbReference type="PROSITE" id="PS51999"/>
    </source>
</evidence>
<keyword evidence="13" id="KW-0804">Transcription</keyword>
<dbReference type="SMART" id="SM00437">
    <property type="entry name" value="TOP1Ac"/>
    <property type="match status" value="1"/>
</dbReference>
<dbReference type="PANTHER" id="PTHR11390">
    <property type="entry name" value="PROKARYOTIC DNA TOPOISOMERASE"/>
    <property type="match status" value="1"/>
</dbReference>
<dbReference type="SUPFAM" id="SSF57667">
    <property type="entry name" value="beta-beta-alpha zinc fingers"/>
    <property type="match status" value="1"/>
</dbReference>
<dbReference type="Pfam" id="PF06839">
    <property type="entry name" value="Zn_ribbon_GRF"/>
    <property type="match status" value="1"/>
</dbReference>
<evidence type="ECO:0000256" key="17">
    <source>
        <dbReference type="SAM" id="Coils"/>
    </source>
</evidence>
<keyword evidence="11" id="KW-0799">Topoisomerase</keyword>
<dbReference type="InterPro" id="IPR023405">
    <property type="entry name" value="Topo_IA_core_domain"/>
</dbReference>
<dbReference type="PROSITE" id="PS50880">
    <property type="entry name" value="TOPRIM"/>
    <property type="match status" value="1"/>
</dbReference>
<dbReference type="InterPro" id="IPR006171">
    <property type="entry name" value="TOPRIM_dom"/>
</dbReference>
<evidence type="ECO:0000256" key="11">
    <source>
        <dbReference type="ARBA" id="ARBA00023029"/>
    </source>
</evidence>
<dbReference type="GO" id="GO:0016592">
    <property type="term" value="C:mediator complex"/>
    <property type="evidence" value="ECO:0007669"/>
    <property type="project" value="InterPro"/>
</dbReference>
<evidence type="ECO:0000256" key="10">
    <source>
        <dbReference type="ARBA" id="ARBA00023015"/>
    </source>
</evidence>
<dbReference type="CDD" id="cd00186">
    <property type="entry name" value="TOP1Ac"/>
    <property type="match status" value="1"/>
</dbReference>